<organism evidence="1 2">
    <name type="scientific">Caerostris extrusa</name>
    <name type="common">Bark spider</name>
    <name type="synonym">Caerostris bankana</name>
    <dbReference type="NCBI Taxonomy" id="172846"/>
    <lineage>
        <taxon>Eukaryota</taxon>
        <taxon>Metazoa</taxon>
        <taxon>Ecdysozoa</taxon>
        <taxon>Arthropoda</taxon>
        <taxon>Chelicerata</taxon>
        <taxon>Arachnida</taxon>
        <taxon>Araneae</taxon>
        <taxon>Araneomorphae</taxon>
        <taxon>Entelegynae</taxon>
        <taxon>Araneoidea</taxon>
        <taxon>Araneidae</taxon>
        <taxon>Caerostris</taxon>
    </lineage>
</organism>
<evidence type="ECO:0000313" key="1">
    <source>
        <dbReference type="EMBL" id="GIY87351.1"/>
    </source>
</evidence>
<keyword evidence="2" id="KW-1185">Reference proteome</keyword>
<dbReference type="EMBL" id="BPLR01016928">
    <property type="protein sequence ID" value="GIY87351.1"/>
    <property type="molecule type" value="Genomic_DNA"/>
</dbReference>
<gene>
    <name evidence="1" type="ORF">CEXT_113631</name>
</gene>
<proteinExistence type="predicted"/>
<dbReference type="AlphaFoldDB" id="A0AAV4WWU1"/>
<sequence length="77" mass="8857">MVISVLFSPHIEFAQQPKFDEIAKTDDNLVLYINFELMWPCPSISNTIKSSFCGHHDLKKSQTLTLTRKPFANEKCL</sequence>
<comment type="caution">
    <text evidence="1">The sequence shown here is derived from an EMBL/GenBank/DDBJ whole genome shotgun (WGS) entry which is preliminary data.</text>
</comment>
<reference evidence="1 2" key="1">
    <citation type="submission" date="2021-06" db="EMBL/GenBank/DDBJ databases">
        <title>Caerostris extrusa draft genome.</title>
        <authorList>
            <person name="Kono N."/>
            <person name="Arakawa K."/>
        </authorList>
    </citation>
    <scope>NUCLEOTIDE SEQUENCE [LARGE SCALE GENOMIC DNA]</scope>
</reference>
<evidence type="ECO:0000313" key="2">
    <source>
        <dbReference type="Proteomes" id="UP001054945"/>
    </source>
</evidence>
<accession>A0AAV4WWU1</accession>
<name>A0AAV4WWU1_CAEEX</name>
<dbReference type="Proteomes" id="UP001054945">
    <property type="component" value="Unassembled WGS sequence"/>
</dbReference>
<protein>
    <submittedName>
        <fullName evidence="1">Uncharacterized protein</fullName>
    </submittedName>
</protein>